<dbReference type="AlphaFoldDB" id="A0AAD1SIK2"/>
<feature type="coiled-coil region" evidence="1">
    <location>
        <begin position="9"/>
        <end position="63"/>
    </location>
</feature>
<evidence type="ECO:0000256" key="1">
    <source>
        <dbReference type="SAM" id="Coils"/>
    </source>
</evidence>
<feature type="region of interest" description="Disordered" evidence="2">
    <location>
        <begin position="77"/>
        <end position="116"/>
    </location>
</feature>
<name>A0AAD1SIK2_PELCU</name>
<feature type="non-terminal residue" evidence="3">
    <location>
        <position position="1"/>
    </location>
</feature>
<keyword evidence="1" id="KW-0175">Coiled coil</keyword>
<keyword evidence="4" id="KW-1185">Reference proteome</keyword>
<gene>
    <name evidence="3" type="ORF">PECUL_23A010803</name>
</gene>
<proteinExistence type="predicted"/>
<feature type="non-terminal residue" evidence="3">
    <location>
        <position position="116"/>
    </location>
</feature>
<dbReference type="Proteomes" id="UP001295444">
    <property type="component" value="Chromosome 06"/>
</dbReference>
<sequence>SLLLMIFLINEKKKELEQMDKDIKEMKEKLIPQVEDGAYVELLDKIERRVKDLEIQVKTTKQKKLMRDKEDYNLGRQRNWKKHTFNNQENHYNSNYKPFQHRQYQPYRSNNYHNQN</sequence>
<reference evidence="3" key="1">
    <citation type="submission" date="2022-03" db="EMBL/GenBank/DDBJ databases">
        <authorList>
            <person name="Alioto T."/>
            <person name="Alioto T."/>
            <person name="Gomez Garrido J."/>
        </authorList>
    </citation>
    <scope>NUCLEOTIDE SEQUENCE</scope>
</reference>
<organism evidence="3 4">
    <name type="scientific">Pelobates cultripes</name>
    <name type="common">Western spadefoot toad</name>
    <dbReference type="NCBI Taxonomy" id="61616"/>
    <lineage>
        <taxon>Eukaryota</taxon>
        <taxon>Metazoa</taxon>
        <taxon>Chordata</taxon>
        <taxon>Craniata</taxon>
        <taxon>Vertebrata</taxon>
        <taxon>Euteleostomi</taxon>
        <taxon>Amphibia</taxon>
        <taxon>Batrachia</taxon>
        <taxon>Anura</taxon>
        <taxon>Pelobatoidea</taxon>
        <taxon>Pelobatidae</taxon>
        <taxon>Pelobates</taxon>
    </lineage>
</organism>
<evidence type="ECO:0000313" key="4">
    <source>
        <dbReference type="Proteomes" id="UP001295444"/>
    </source>
</evidence>
<accession>A0AAD1SIK2</accession>
<evidence type="ECO:0000256" key="2">
    <source>
        <dbReference type="SAM" id="MobiDB-lite"/>
    </source>
</evidence>
<protein>
    <submittedName>
        <fullName evidence="3">Uncharacterized protein</fullName>
    </submittedName>
</protein>
<feature type="compositionally biased region" description="Polar residues" evidence="2">
    <location>
        <begin position="85"/>
        <end position="116"/>
    </location>
</feature>
<evidence type="ECO:0000313" key="3">
    <source>
        <dbReference type="EMBL" id="CAH2299460.1"/>
    </source>
</evidence>
<dbReference type="EMBL" id="OW240917">
    <property type="protein sequence ID" value="CAH2299460.1"/>
    <property type="molecule type" value="Genomic_DNA"/>
</dbReference>